<dbReference type="EMBL" id="OIVN01003749">
    <property type="protein sequence ID" value="SPD13319.1"/>
    <property type="molecule type" value="Genomic_DNA"/>
</dbReference>
<feature type="region of interest" description="Disordered" evidence="1">
    <location>
        <begin position="19"/>
        <end position="39"/>
    </location>
</feature>
<organism evidence="2">
    <name type="scientific">Fagus sylvatica</name>
    <name type="common">Beechnut</name>
    <dbReference type="NCBI Taxonomy" id="28930"/>
    <lineage>
        <taxon>Eukaryota</taxon>
        <taxon>Viridiplantae</taxon>
        <taxon>Streptophyta</taxon>
        <taxon>Embryophyta</taxon>
        <taxon>Tracheophyta</taxon>
        <taxon>Spermatophyta</taxon>
        <taxon>Magnoliopsida</taxon>
        <taxon>eudicotyledons</taxon>
        <taxon>Gunneridae</taxon>
        <taxon>Pentapetalae</taxon>
        <taxon>rosids</taxon>
        <taxon>fabids</taxon>
        <taxon>Fagales</taxon>
        <taxon>Fagaceae</taxon>
        <taxon>Fagus</taxon>
    </lineage>
</organism>
<evidence type="ECO:0000256" key="1">
    <source>
        <dbReference type="SAM" id="MobiDB-lite"/>
    </source>
</evidence>
<name>A0A2N9HNZ0_FAGSY</name>
<proteinExistence type="predicted"/>
<sequence>MAPGSRGVGAVFVHFSDEDSGQTGDAIGEPRVPRRSRSHYLSNAPGLADQLVASRKDSAREGGSCAAYFCKVPDSRESELGLVRYGPASRVHRGVFGPFEGSFPIRIPADPDKFLAIREFHVVHGCVLLSNVPGLADQLVASQEDSVRKRGNVGETIPELSAKPYFRRPVFTRVVDVAPDVGFRRSWYRRKAWCYLLFQRYRPCTEASLGSQDMILRTEAVGMFLMPRGGTLVGLETARSNLGQTSVNPGQTWSNPSLGQTLGNVSGPSFWEYLM</sequence>
<dbReference type="AlphaFoldDB" id="A0A2N9HNZ0"/>
<reference evidence="2" key="1">
    <citation type="submission" date="2018-02" db="EMBL/GenBank/DDBJ databases">
        <authorList>
            <person name="Cohen D.B."/>
            <person name="Kent A.D."/>
        </authorList>
    </citation>
    <scope>NUCLEOTIDE SEQUENCE</scope>
</reference>
<gene>
    <name evidence="2" type="ORF">FSB_LOCUS41201</name>
</gene>
<evidence type="ECO:0000313" key="2">
    <source>
        <dbReference type="EMBL" id="SPD13319.1"/>
    </source>
</evidence>
<protein>
    <submittedName>
        <fullName evidence="2">Uncharacterized protein</fullName>
    </submittedName>
</protein>
<accession>A0A2N9HNZ0</accession>